<keyword evidence="1" id="KW-0489">Methyltransferase</keyword>
<dbReference type="GO" id="GO:0008168">
    <property type="term" value="F:methyltransferase activity"/>
    <property type="evidence" value="ECO:0007669"/>
    <property type="project" value="UniProtKB-KW"/>
</dbReference>
<dbReference type="SUPFAM" id="SSF53335">
    <property type="entry name" value="S-adenosyl-L-methionine-dependent methyltransferases"/>
    <property type="match status" value="1"/>
</dbReference>
<evidence type="ECO:0000256" key="1">
    <source>
        <dbReference type="ARBA" id="ARBA00022603"/>
    </source>
</evidence>
<dbReference type="GO" id="GO:0032259">
    <property type="term" value="P:methylation"/>
    <property type="evidence" value="ECO:0007669"/>
    <property type="project" value="UniProtKB-KW"/>
</dbReference>
<gene>
    <name evidence="3" type="ORF">S01H1_62413</name>
</gene>
<evidence type="ECO:0000256" key="2">
    <source>
        <dbReference type="ARBA" id="ARBA00022679"/>
    </source>
</evidence>
<dbReference type="Gene3D" id="3.40.50.150">
    <property type="entry name" value="Vaccinia Virus protein VP39"/>
    <property type="match status" value="1"/>
</dbReference>
<protein>
    <recommendedName>
        <fullName evidence="4">DNA (cytosine-5-)-methyltransferase</fullName>
    </recommendedName>
</protein>
<proteinExistence type="predicted"/>
<accession>X0XD15</accession>
<name>X0XD15_9ZZZZ</name>
<dbReference type="Gene3D" id="3.90.120.10">
    <property type="entry name" value="DNA Methylase, subunit A, domain 2"/>
    <property type="match status" value="1"/>
</dbReference>
<keyword evidence="2" id="KW-0808">Transferase</keyword>
<dbReference type="EMBL" id="BARS01040993">
    <property type="protein sequence ID" value="GAG41069.1"/>
    <property type="molecule type" value="Genomic_DNA"/>
</dbReference>
<evidence type="ECO:0000313" key="3">
    <source>
        <dbReference type="EMBL" id="GAG41069.1"/>
    </source>
</evidence>
<dbReference type="AlphaFoldDB" id="X0XD15"/>
<dbReference type="InterPro" id="IPR001525">
    <property type="entry name" value="C5_MeTfrase"/>
</dbReference>
<comment type="caution">
    <text evidence="3">The sequence shown here is derived from an EMBL/GenBank/DDBJ whole genome shotgun (WGS) entry which is preliminary data.</text>
</comment>
<dbReference type="InterPro" id="IPR029063">
    <property type="entry name" value="SAM-dependent_MTases_sf"/>
</dbReference>
<evidence type="ECO:0008006" key="4">
    <source>
        <dbReference type="Google" id="ProtNLM"/>
    </source>
</evidence>
<dbReference type="Pfam" id="PF00145">
    <property type="entry name" value="DNA_methylase"/>
    <property type="match status" value="1"/>
</dbReference>
<feature type="non-terminal residue" evidence="3">
    <location>
        <position position="253"/>
    </location>
</feature>
<sequence>SGLNDLSLRGVWIALEAWDEPIPLIVFENVPRIAARGKHYIERVEALLRSYGYAVHRSSHNCAVLGGLGQNRERFLLVARHMETVPEYLRVPQDKAVRTAGEVLSELPVPSPETEAGPMHRLPRQSPLNWSRLAAIRPGKDWRDLSGELALSERKGRQNGGFGVNAWDAPTHTIVAEGTVRNTWASIADPRVATAGNGPEPQDDRPCHMVAETVDGSWHRPMTTLEFAALQGFPTRVRGEWLKLTGNSHKAWR</sequence>
<organism evidence="3">
    <name type="scientific">marine sediment metagenome</name>
    <dbReference type="NCBI Taxonomy" id="412755"/>
    <lineage>
        <taxon>unclassified sequences</taxon>
        <taxon>metagenomes</taxon>
        <taxon>ecological metagenomes</taxon>
    </lineage>
</organism>
<feature type="non-terminal residue" evidence="3">
    <location>
        <position position="1"/>
    </location>
</feature>
<reference evidence="3" key="1">
    <citation type="journal article" date="2014" name="Front. Microbiol.">
        <title>High frequency of phylogenetically diverse reductive dehalogenase-homologous genes in deep subseafloor sedimentary metagenomes.</title>
        <authorList>
            <person name="Kawai M."/>
            <person name="Futagami T."/>
            <person name="Toyoda A."/>
            <person name="Takaki Y."/>
            <person name="Nishi S."/>
            <person name="Hori S."/>
            <person name="Arai W."/>
            <person name="Tsubouchi T."/>
            <person name="Morono Y."/>
            <person name="Uchiyama I."/>
            <person name="Ito T."/>
            <person name="Fujiyama A."/>
            <person name="Inagaki F."/>
            <person name="Takami H."/>
        </authorList>
    </citation>
    <scope>NUCLEOTIDE SEQUENCE</scope>
    <source>
        <strain evidence="3">Expedition CK06-06</strain>
    </source>
</reference>